<accession>A0A495Y1A3</accession>
<dbReference type="RefSeq" id="WP_121033916.1">
    <property type="nucleotide sequence ID" value="NZ_RBXT01000001.1"/>
</dbReference>
<proteinExistence type="predicted"/>
<comment type="caution">
    <text evidence="2">The sequence shown here is derived from an EMBL/GenBank/DDBJ whole genome shotgun (WGS) entry which is preliminary data.</text>
</comment>
<sequence length="211" mass="23068">MDKDESWAVIDDVRVTVADLLEALDDDGWASPSWCDGWTVRDVGAHLSMAATMGTLETIRWVVAARGSFDRMIDLATRDRGKRPTTTIVAELRGTVGSRRLAPTTTWRDPLIDALVHSQDIARPLGRDLPLPPEAAREAVEWVWQRRAPFHPERALAGLRLVATDTGWTRGEGDEVRGETGELLLLSTGRPMSALGLDGPGVATLDARGPR</sequence>
<dbReference type="AlphaFoldDB" id="A0A495Y1A3"/>
<keyword evidence="3" id="KW-1185">Reference proteome</keyword>
<evidence type="ECO:0000313" key="2">
    <source>
        <dbReference type="EMBL" id="RKT79205.1"/>
    </source>
</evidence>
<dbReference type="EMBL" id="RBXT01000001">
    <property type="protein sequence ID" value="RKT79205.1"/>
    <property type="molecule type" value="Genomic_DNA"/>
</dbReference>
<dbReference type="GO" id="GO:0046872">
    <property type="term" value="F:metal ion binding"/>
    <property type="evidence" value="ECO:0007669"/>
    <property type="project" value="InterPro"/>
</dbReference>
<dbReference type="InterPro" id="IPR034660">
    <property type="entry name" value="DinB/YfiT-like"/>
</dbReference>
<organism evidence="2 3">
    <name type="scientific">Terracoccus luteus</name>
    <dbReference type="NCBI Taxonomy" id="53356"/>
    <lineage>
        <taxon>Bacteria</taxon>
        <taxon>Bacillati</taxon>
        <taxon>Actinomycetota</taxon>
        <taxon>Actinomycetes</taxon>
        <taxon>Micrococcales</taxon>
        <taxon>Intrasporangiaceae</taxon>
        <taxon>Terracoccus</taxon>
    </lineage>
</organism>
<dbReference type="OrthoDB" id="5178565at2"/>
<reference evidence="2 3" key="1">
    <citation type="submission" date="2018-10" db="EMBL/GenBank/DDBJ databases">
        <title>Sequencing the genomes of 1000 actinobacteria strains.</title>
        <authorList>
            <person name="Klenk H.-P."/>
        </authorList>
    </citation>
    <scope>NUCLEOTIDE SEQUENCE [LARGE SCALE GENOMIC DNA]</scope>
    <source>
        <strain evidence="2 3">DSM 44267</strain>
    </source>
</reference>
<evidence type="ECO:0000313" key="3">
    <source>
        <dbReference type="Proteomes" id="UP000278440"/>
    </source>
</evidence>
<dbReference type="Pfam" id="PF11716">
    <property type="entry name" value="MDMPI_N"/>
    <property type="match status" value="1"/>
</dbReference>
<dbReference type="Proteomes" id="UP000278440">
    <property type="component" value="Unassembled WGS sequence"/>
</dbReference>
<dbReference type="InterPro" id="IPR017517">
    <property type="entry name" value="Maleyloyr_isom"/>
</dbReference>
<name>A0A495Y1A3_9MICO</name>
<dbReference type="InterPro" id="IPR024344">
    <property type="entry name" value="MDMPI_metal-binding"/>
</dbReference>
<gene>
    <name evidence="2" type="ORF">DFJ68_2668</name>
</gene>
<dbReference type="NCBIfam" id="TIGR03083">
    <property type="entry name" value="maleylpyruvate isomerase family mycothiol-dependent enzyme"/>
    <property type="match status" value="1"/>
</dbReference>
<dbReference type="Gene3D" id="1.20.120.450">
    <property type="entry name" value="dinb family like domain"/>
    <property type="match status" value="1"/>
</dbReference>
<dbReference type="SUPFAM" id="SSF109854">
    <property type="entry name" value="DinB/YfiT-like putative metalloenzymes"/>
    <property type="match status" value="1"/>
</dbReference>
<evidence type="ECO:0000259" key="1">
    <source>
        <dbReference type="Pfam" id="PF11716"/>
    </source>
</evidence>
<protein>
    <submittedName>
        <fullName evidence="2">Uncharacterized protein (TIGR03083 family)</fullName>
    </submittedName>
</protein>
<feature type="domain" description="Mycothiol-dependent maleylpyruvate isomerase metal-binding" evidence="1">
    <location>
        <begin position="14"/>
        <end position="113"/>
    </location>
</feature>